<dbReference type="EMBL" id="JAMSHJ010000004">
    <property type="protein sequence ID" value="KAI5421134.1"/>
    <property type="molecule type" value="Genomic_DNA"/>
</dbReference>
<dbReference type="PANTHER" id="PTHR12383">
    <property type="entry name" value="PROTEASE FAMILY S26 MITOCHONDRIAL INNER MEMBRANE PROTEASE-RELATED"/>
    <property type="match status" value="1"/>
</dbReference>
<keyword evidence="4" id="KW-0496">Mitochondrion</keyword>
<evidence type="ECO:0000256" key="4">
    <source>
        <dbReference type="ARBA" id="ARBA00023128"/>
    </source>
</evidence>
<dbReference type="InterPro" id="IPR019533">
    <property type="entry name" value="Peptidase_S26"/>
</dbReference>
<evidence type="ECO:0000256" key="1">
    <source>
        <dbReference type="ARBA" id="ARBA00004273"/>
    </source>
</evidence>
<dbReference type="SUPFAM" id="SSF51306">
    <property type="entry name" value="LexA/Signal peptidase"/>
    <property type="match status" value="1"/>
</dbReference>
<evidence type="ECO:0000313" key="6">
    <source>
        <dbReference type="EMBL" id="KAI5421134.1"/>
    </source>
</evidence>
<dbReference type="Proteomes" id="UP001058974">
    <property type="component" value="Chromosome 4"/>
</dbReference>
<comment type="subcellular location">
    <subcellularLocation>
        <location evidence="1">Mitochondrion inner membrane</location>
    </subcellularLocation>
</comment>
<accession>A0A9D5AWD2</accession>
<evidence type="ECO:0000256" key="5">
    <source>
        <dbReference type="ARBA" id="ARBA00023136"/>
    </source>
</evidence>
<organism evidence="6 7">
    <name type="scientific">Pisum sativum</name>
    <name type="common">Garden pea</name>
    <name type="synonym">Lathyrus oleraceus</name>
    <dbReference type="NCBI Taxonomy" id="3888"/>
    <lineage>
        <taxon>Eukaryota</taxon>
        <taxon>Viridiplantae</taxon>
        <taxon>Streptophyta</taxon>
        <taxon>Embryophyta</taxon>
        <taxon>Tracheophyta</taxon>
        <taxon>Spermatophyta</taxon>
        <taxon>Magnoliopsida</taxon>
        <taxon>eudicotyledons</taxon>
        <taxon>Gunneridae</taxon>
        <taxon>Pentapetalae</taxon>
        <taxon>rosids</taxon>
        <taxon>fabids</taxon>
        <taxon>Fabales</taxon>
        <taxon>Fabaceae</taxon>
        <taxon>Papilionoideae</taxon>
        <taxon>50 kb inversion clade</taxon>
        <taxon>NPAAA clade</taxon>
        <taxon>Hologalegina</taxon>
        <taxon>IRL clade</taxon>
        <taxon>Fabeae</taxon>
        <taxon>Lathyrus</taxon>
    </lineage>
</organism>
<keyword evidence="2" id="KW-0999">Mitochondrion inner membrane</keyword>
<dbReference type="CDD" id="cd06530">
    <property type="entry name" value="S26_SPase_I"/>
    <property type="match status" value="1"/>
</dbReference>
<dbReference type="PANTHER" id="PTHR12383:SF36">
    <property type="entry name" value="MITOCHONDRIAL ATP-INDEPENDENT INNER MEMBRANE PROTEASE SUBUNIT 1B-RELATED"/>
    <property type="match status" value="1"/>
</dbReference>
<comment type="caution">
    <text evidence="6">The sequence shown here is derived from an EMBL/GenBank/DDBJ whole genome shotgun (WGS) entry which is preliminary data.</text>
</comment>
<protein>
    <submittedName>
        <fullName evidence="6">Uncharacterized protein</fullName>
    </submittedName>
</protein>
<dbReference type="InterPro" id="IPR052064">
    <property type="entry name" value="Mito_IMP1_subunit"/>
</dbReference>
<dbReference type="GO" id="GO:0042720">
    <property type="term" value="C:mitochondrial inner membrane peptidase complex"/>
    <property type="evidence" value="ECO:0007669"/>
    <property type="project" value="TreeGrafter"/>
</dbReference>
<proteinExistence type="predicted"/>
<dbReference type="InterPro" id="IPR036286">
    <property type="entry name" value="LexA/Signal_pep-like_sf"/>
</dbReference>
<evidence type="ECO:0000256" key="2">
    <source>
        <dbReference type="ARBA" id="ARBA00022792"/>
    </source>
</evidence>
<keyword evidence="7" id="KW-1185">Reference proteome</keyword>
<dbReference type="AlphaFoldDB" id="A0A9D5AWD2"/>
<dbReference type="GO" id="GO:0006465">
    <property type="term" value="P:signal peptide processing"/>
    <property type="evidence" value="ECO:0007669"/>
    <property type="project" value="InterPro"/>
</dbReference>
<gene>
    <name evidence="6" type="ORF">KIW84_044831</name>
</gene>
<keyword evidence="3" id="KW-0378">Hydrolase</keyword>
<name>A0A9D5AWD2_PEA</name>
<dbReference type="Gramene" id="Psat04G0483100-T1">
    <property type="protein sequence ID" value="KAI5421134.1"/>
    <property type="gene ID" value="KIW84_044831"/>
</dbReference>
<sequence length="138" mass="16465">MSTATMRWRLVVKTEDEAVIRTDFESERDEWSDYEWTVVKEAWEKTFLFTKFLCFLYLTDNYLVDPVKIYSPSMLPVIDLNPSIFLAERITPRSGKITHRDIIVFLSPQNPRRTVTKREKDCLECKLHRRESIANLHH</sequence>
<evidence type="ECO:0000313" key="7">
    <source>
        <dbReference type="Proteomes" id="UP001058974"/>
    </source>
</evidence>
<reference evidence="6 7" key="1">
    <citation type="journal article" date="2022" name="Nat. Genet.">
        <title>Improved pea reference genome and pan-genome highlight genomic features and evolutionary characteristics.</title>
        <authorList>
            <person name="Yang T."/>
            <person name="Liu R."/>
            <person name="Luo Y."/>
            <person name="Hu S."/>
            <person name="Wang D."/>
            <person name="Wang C."/>
            <person name="Pandey M.K."/>
            <person name="Ge S."/>
            <person name="Xu Q."/>
            <person name="Li N."/>
            <person name="Li G."/>
            <person name="Huang Y."/>
            <person name="Saxena R.K."/>
            <person name="Ji Y."/>
            <person name="Li M."/>
            <person name="Yan X."/>
            <person name="He Y."/>
            <person name="Liu Y."/>
            <person name="Wang X."/>
            <person name="Xiang C."/>
            <person name="Varshney R.K."/>
            <person name="Ding H."/>
            <person name="Gao S."/>
            <person name="Zong X."/>
        </authorList>
    </citation>
    <scope>NUCLEOTIDE SEQUENCE [LARGE SCALE GENOMIC DNA]</scope>
    <source>
        <strain evidence="6 7">cv. Zhongwan 6</strain>
    </source>
</reference>
<evidence type="ECO:0000256" key="3">
    <source>
        <dbReference type="ARBA" id="ARBA00022801"/>
    </source>
</evidence>
<dbReference type="GO" id="GO:0004252">
    <property type="term" value="F:serine-type endopeptidase activity"/>
    <property type="evidence" value="ECO:0007669"/>
    <property type="project" value="InterPro"/>
</dbReference>
<keyword evidence="5" id="KW-0472">Membrane</keyword>
<dbReference type="GO" id="GO:0006627">
    <property type="term" value="P:protein processing involved in protein targeting to mitochondrion"/>
    <property type="evidence" value="ECO:0007669"/>
    <property type="project" value="TreeGrafter"/>
</dbReference>